<dbReference type="Proteomes" id="UP000222542">
    <property type="component" value="Unassembled WGS sequence"/>
</dbReference>
<accession>A0A2G2YRF9</accession>
<evidence type="ECO:0000256" key="1">
    <source>
        <dbReference type="ARBA" id="ARBA00012552"/>
    </source>
</evidence>
<feature type="region of interest" description="Disordered" evidence="3">
    <location>
        <begin position="1"/>
        <end position="65"/>
    </location>
</feature>
<reference evidence="4 5" key="2">
    <citation type="journal article" date="2017" name="Genome Biol.">
        <title>New reference genome sequences of hot pepper reveal the massive evolution of plant disease-resistance genes by retroduplication.</title>
        <authorList>
            <person name="Kim S."/>
            <person name="Park J."/>
            <person name="Yeom S.I."/>
            <person name="Kim Y.M."/>
            <person name="Seo E."/>
            <person name="Kim K.T."/>
            <person name="Kim M.S."/>
            <person name="Lee J.M."/>
            <person name="Cheong K."/>
            <person name="Shin H.S."/>
            <person name="Kim S.B."/>
            <person name="Han K."/>
            <person name="Lee J."/>
            <person name="Park M."/>
            <person name="Lee H.A."/>
            <person name="Lee H.Y."/>
            <person name="Lee Y."/>
            <person name="Oh S."/>
            <person name="Lee J.H."/>
            <person name="Choi E."/>
            <person name="Choi E."/>
            <person name="Lee S.E."/>
            <person name="Jeon J."/>
            <person name="Kim H."/>
            <person name="Choi G."/>
            <person name="Song H."/>
            <person name="Lee J."/>
            <person name="Lee S.C."/>
            <person name="Kwon J.K."/>
            <person name="Lee H.Y."/>
            <person name="Koo N."/>
            <person name="Hong Y."/>
            <person name="Kim R.W."/>
            <person name="Kang W.H."/>
            <person name="Huh J.H."/>
            <person name="Kang B.C."/>
            <person name="Yang T.J."/>
            <person name="Lee Y.H."/>
            <person name="Bennetzen J.L."/>
            <person name="Choi D."/>
        </authorList>
    </citation>
    <scope>NUCLEOTIDE SEQUENCE [LARGE SCALE GENOMIC DNA]</scope>
    <source>
        <strain evidence="5">cv. CM334</strain>
    </source>
</reference>
<feature type="compositionally biased region" description="Basic and acidic residues" evidence="3">
    <location>
        <begin position="44"/>
        <end position="65"/>
    </location>
</feature>
<evidence type="ECO:0000313" key="4">
    <source>
        <dbReference type="EMBL" id="PHT72336.1"/>
    </source>
</evidence>
<name>A0A2G2YRF9_CAPAN</name>
<dbReference type="GO" id="GO:0003724">
    <property type="term" value="F:RNA helicase activity"/>
    <property type="evidence" value="ECO:0007669"/>
    <property type="project" value="UniProtKB-EC"/>
</dbReference>
<dbReference type="AlphaFoldDB" id="A0A2G2YRF9"/>
<dbReference type="EC" id="3.6.4.13" evidence="1"/>
<comment type="catalytic activity">
    <reaction evidence="2">
        <text>ATP + H2O = ADP + phosphate + H(+)</text>
        <dbReference type="Rhea" id="RHEA:13065"/>
        <dbReference type="ChEBI" id="CHEBI:15377"/>
        <dbReference type="ChEBI" id="CHEBI:15378"/>
        <dbReference type="ChEBI" id="CHEBI:30616"/>
        <dbReference type="ChEBI" id="CHEBI:43474"/>
        <dbReference type="ChEBI" id="CHEBI:456216"/>
        <dbReference type="EC" id="3.6.4.13"/>
    </reaction>
</comment>
<proteinExistence type="predicted"/>
<gene>
    <name evidence="4" type="ORF">T459_23121</name>
</gene>
<evidence type="ECO:0000256" key="2">
    <source>
        <dbReference type="ARBA" id="ARBA00047984"/>
    </source>
</evidence>
<comment type="caution">
    <text evidence="4">The sequence shown here is derived from an EMBL/GenBank/DDBJ whole genome shotgun (WGS) entry which is preliminary data.</text>
</comment>
<dbReference type="Gramene" id="PHT72336">
    <property type="protein sequence ID" value="PHT72336"/>
    <property type="gene ID" value="T459_23121"/>
</dbReference>
<organism evidence="4 5">
    <name type="scientific">Capsicum annuum</name>
    <name type="common">Capsicum pepper</name>
    <dbReference type="NCBI Taxonomy" id="4072"/>
    <lineage>
        <taxon>Eukaryota</taxon>
        <taxon>Viridiplantae</taxon>
        <taxon>Streptophyta</taxon>
        <taxon>Embryophyta</taxon>
        <taxon>Tracheophyta</taxon>
        <taxon>Spermatophyta</taxon>
        <taxon>Magnoliopsida</taxon>
        <taxon>eudicotyledons</taxon>
        <taxon>Gunneridae</taxon>
        <taxon>Pentapetalae</taxon>
        <taxon>asterids</taxon>
        <taxon>lamiids</taxon>
        <taxon>Solanales</taxon>
        <taxon>Solanaceae</taxon>
        <taxon>Solanoideae</taxon>
        <taxon>Capsiceae</taxon>
        <taxon>Capsicum</taxon>
    </lineage>
</organism>
<dbReference type="PANTHER" id="PTHR18934">
    <property type="entry name" value="ATP-DEPENDENT RNA HELICASE"/>
    <property type="match status" value="1"/>
</dbReference>
<dbReference type="SUPFAM" id="SSF52540">
    <property type="entry name" value="P-loop containing nucleoside triphosphate hydrolases"/>
    <property type="match status" value="1"/>
</dbReference>
<protein>
    <recommendedName>
        <fullName evidence="1">RNA helicase</fullName>
        <ecNumber evidence="1">3.6.4.13</ecNumber>
    </recommendedName>
</protein>
<dbReference type="EMBL" id="AYRZ02000009">
    <property type="protein sequence ID" value="PHT72336.1"/>
    <property type="molecule type" value="Genomic_DNA"/>
</dbReference>
<evidence type="ECO:0000313" key="5">
    <source>
        <dbReference type="Proteomes" id="UP000222542"/>
    </source>
</evidence>
<dbReference type="InterPro" id="IPR027417">
    <property type="entry name" value="P-loop_NTPase"/>
</dbReference>
<evidence type="ECO:0000256" key="3">
    <source>
        <dbReference type="SAM" id="MobiDB-lite"/>
    </source>
</evidence>
<dbReference type="Gene3D" id="3.40.50.300">
    <property type="entry name" value="P-loop containing nucleotide triphosphate hydrolases"/>
    <property type="match status" value="1"/>
</dbReference>
<dbReference type="PANTHER" id="PTHR18934:SF83">
    <property type="entry name" value="PRE-MRNA-SPLICING FACTOR ATP-DEPENDENT RNA HELICASE DHX16"/>
    <property type="match status" value="1"/>
</dbReference>
<dbReference type="STRING" id="4072.A0A2G2YRF9"/>
<keyword evidence="5" id="KW-1185">Reference proteome</keyword>
<dbReference type="SMR" id="A0A2G2YRF9"/>
<reference evidence="4 5" key="1">
    <citation type="journal article" date="2014" name="Nat. Genet.">
        <title>Genome sequence of the hot pepper provides insights into the evolution of pungency in Capsicum species.</title>
        <authorList>
            <person name="Kim S."/>
            <person name="Park M."/>
            <person name="Yeom S.I."/>
            <person name="Kim Y.M."/>
            <person name="Lee J.M."/>
            <person name="Lee H.A."/>
            <person name="Seo E."/>
            <person name="Choi J."/>
            <person name="Cheong K."/>
            <person name="Kim K.T."/>
            <person name="Jung K."/>
            <person name="Lee G.W."/>
            <person name="Oh S.K."/>
            <person name="Bae C."/>
            <person name="Kim S.B."/>
            <person name="Lee H.Y."/>
            <person name="Kim S.Y."/>
            <person name="Kim M.S."/>
            <person name="Kang B.C."/>
            <person name="Jo Y.D."/>
            <person name="Yang H.B."/>
            <person name="Jeong H.J."/>
            <person name="Kang W.H."/>
            <person name="Kwon J.K."/>
            <person name="Shin C."/>
            <person name="Lim J.Y."/>
            <person name="Park J.H."/>
            <person name="Huh J.H."/>
            <person name="Kim J.S."/>
            <person name="Kim B.D."/>
            <person name="Cohen O."/>
            <person name="Paran I."/>
            <person name="Suh M.C."/>
            <person name="Lee S.B."/>
            <person name="Kim Y.K."/>
            <person name="Shin Y."/>
            <person name="Noh S.J."/>
            <person name="Park J."/>
            <person name="Seo Y.S."/>
            <person name="Kwon S.Y."/>
            <person name="Kim H.A."/>
            <person name="Park J.M."/>
            <person name="Kim H.J."/>
            <person name="Choi S.B."/>
            <person name="Bosland P.W."/>
            <person name="Reeves G."/>
            <person name="Jo S.H."/>
            <person name="Lee B.W."/>
            <person name="Cho H.T."/>
            <person name="Choi H.S."/>
            <person name="Lee M.S."/>
            <person name="Yu Y."/>
            <person name="Do Choi Y."/>
            <person name="Park B.S."/>
            <person name="van Deynze A."/>
            <person name="Ashrafi H."/>
            <person name="Hill T."/>
            <person name="Kim W.T."/>
            <person name="Pai H.S."/>
            <person name="Ahn H.K."/>
            <person name="Yeam I."/>
            <person name="Giovannoni J.J."/>
            <person name="Rose J.K."/>
            <person name="Sorensen I."/>
            <person name="Lee S.J."/>
            <person name="Kim R.W."/>
            <person name="Choi I.Y."/>
            <person name="Choi B.S."/>
            <person name="Lim J.S."/>
            <person name="Lee Y.H."/>
            <person name="Choi D."/>
        </authorList>
    </citation>
    <scope>NUCLEOTIDE SEQUENCE [LARGE SCALE GENOMIC DNA]</scope>
    <source>
        <strain evidence="5">cv. CM334</strain>
    </source>
</reference>
<sequence length="308" mass="36100">MASDRETATTTYTPMEPNVDAECSSMSRKRKFRRRVDDHEDVEDVVRNGENERQKLSRREEQEAIRRSDDIGNLRKISRREYLKKREKKILDALRDEIVDEQYFFERVKLTEAEQRELKHKQKIYELVKKSEDTDDIGEYRMPDAYDHEGGVNQKTRYSVALQRDRDTTGKTKPISEQEAWEDHQIAKGTVKFGSKYSKQRSEDYQFVLEDQIEFIKASVIDGVKFDQEPGIESIEKFTAKSAFEKLRQDRKTLPIYSYKDDLLQAINDHQVLVIVGETGSGKTTQRPQYLHEAGYTKRGKIGCTQPR</sequence>